<evidence type="ECO:0000256" key="1">
    <source>
        <dbReference type="SAM" id="MobiDB-lite"/>
    </source>
</evidence>
<keyword evidence="3" id="KW-1185">Reference proteome</keyword>
<accession>A0A017TJ45</accession>
<dbReference type="RefSeq" id="WP_044235664.1">
    <property type="nucleotide sequence ID" value="NZ_ASRX01000003.1"/>
</dbReference>
<sequence length="81" mass="8456">MSNAPARMFHAVVVLGTALTACDRAGGSSPVQEPRTDTGAGPDAQAAPGKVRRLKTGQVIPADSPCRDGAEMPYPPCFYIR</sequence>
<reference evidence="2 3" key="1">
    <citation type="submission" date="2013-05" db="EMBL/GenBank/DDBJ databases">
        <title>Genome assembly of Chondromyces apiculatus DSM 436.</title>
        <authorList>
            <person name="Sharma G."/>
            <person name="Khatri I."/>
            <person name="Kaur C."/>
            <person name="Mayilraj S."/>
            <person name="Subramanian S."/>
        </authorList>
    </citation>
    <scope>NUCLEOTIDE SEQUENCE [LARGE SCALE GENOMIC DNA]</scope>
    <source>
        <strain evidence="2 3">DSM 436</strain>
    </source>
</reference>
<gene>
    <name evidence="2" type="ORF">CAP_4156</name>
</gene>
<dbReference type="AlphaFoldDB" id="A0A017TJ45"/>
<name>A0A017TJ45_9BACT</name>
<dbReference type="PROSITE" id="PS51257">
    <property type="entry name" value="PROKAR_LIPOPROTEIN"/>
    <property type="match status" value="1"/>
</dbReference>
<dbReference type="EMBL" id="ASRX01000003">
    <property type="protein sequence ID" value="EYF08626.1"/>
    <property type="molecule type" value="Genomic_DNA"/>
</dbReference>
<proteinExistence type="predicted"/>
<evidence type="ECO:0008006" key="4">
    <source>
        <dbReference type="Google" id="ProtNLM"/>
    </source>
</evidence>
<dbReference type="STRING" id="1192034.CAP_4156"/>
<organism evidence="2 3">
    <name type="scientific">Chondromyces apiculatus DSM 436</name>
    <dbReference type="NCBI Taxonomy" id="1192034"/>
    <lineage>
        <taxon>Bacteria</taxon>
        <taxon>Pseudomonadati</taxon>
        <taxon>Myxococcota</taxon>
        <taxon>Polyangia</taxon>
        <taxon>Polyangiales</taxon>
        <taxon>Polyangiaceae</taxon>
        <taxon>Chondromyces</taxon>
    </lineage>
</organism>
<dbReference type="Proteomes" id="UP000019678">
    <property type="component" value="Unassembled WGS sequence"/>
</dbReference>
<evidence type="ECO:0000313" key="3">
    <source>
        <dbReference type="Proteomes" id="UP000019678"/>
    </source>
</evidence>
<protein>
    <recommendedName>
        <fullName evidence="4">Lipoprotein</fullName>
    </recommendedName>
</protein>
<feature type="region of interest" description="Disordered" evidence="1">
    <location>
        <begin position="23"/>
        <end position="51"/>
    </location>
</feature>
<comment type="caution">
    <text evidence="2">The sequence shown here is derived from an EMBL/GenBank/DDBJ whole genome shotgun (WGS) entry which is preliminary data.</text>
</comment>
<evidence type="ECO:0000313" key="2">
    <source>
        <dbReference type="EMBL" id="EYF08626.1"/>
    </source>
</evidence>